<accession>A0AAD7NB24</accession>
<dbReference type="InterPro" id="IPR035992">
    <property type="entry name" value="Ricin_B-like_lectins"/>
</dbReference>
<gene>
    <name evidence="5" type="ORF">DFH07DRAFT_887214</name>
</gene>
<dbReference type="InterPro" id="IPR000772">
    <property type="entry name" value="Ricin_B_lectin"/>
</dbReference>
<dbReference type="PANTHER" id="PTHR11675:SF126">
    <property type="entry name" value="RICIN B LECTIN DOMAIN-CONTAINING PROTEIN"/>
    <property type="match status" value="1"/>
</dbReference>
<keyword evidence="2" id="KW-1015">Disulfide bond</keyword>
<feature type="domain" description="Ricin B lectin" evidence="4">
    <location>
        <begin position="162"/>
        <end position="295"/>
    </location>
</feature>
<dbReference type="Gene3D" id="2.80.10.50">
    <property type="match status" value="3"/>
</dbReference>
<evidence type="ECO:0000313" key="5">
    <source>
        <dbReference type="EMBL" id="KAJ7752247.1"/>
    </source>
</evidence>
<dbReference type="Pfam" id="PF00652">
    <property type="entry name" value="Ricin_B_lectin"/>
    <property type="match status" value="2"/>
</dbReference>
<reference evidence="5" key="1">
    <citation type="submission" date="2023-03" db="EMBL/GenBank/DDBJ databases">
        <title>Massive genome expansion in bonnet fungi (Mycena s.s.) driven by repeated elements and novel gene families across ecological guilds.</title>
        <authorList>
            <consortium name="Lawrence Berkeley National Laboratory"/>
            <person name="Harder C.B."/>
            <person name="Miyauchi S."/>
            <person name="Viragh M."/>
            <person name="Kuo A."/>
            <person name="Thoen E."/>
            <person name="Andreopoulos B."/>
            <person name="Lu D."/>
            <person name="Skrede I."/>
            <person name="Drula E."/>
            <person name="Henrissat B."/>
            <person name="Morin E."/>
            <person name="Kohler A."/>
            <person name="Barry K."/>
            <person name="LaButti K."/>
            <person name="Morin E."/>
            <person name="Salamov A."/>
            <person name="Lipzen A."/>
            <person name="Mereny Z."/>
            <person name="Hegedus B."/>
            <person name="Baldrian P."/>
            <person name="Stursova M."/>
            <person name="Weitz H."/>
            <person name="Taylor A."/>
            <person name="Grigoriev I.V."/>
            <person name="Nagy L.G."/>
            <person name="Martin F."/>
            <person name="Kauserud H."/>
        </authorList>
    </citation>
    <scope>NUCLEOTIDE SEQUENCE</scope>
    <source>
        <strain evidence="5">CBHHK188m</strain>
    </source>
</reference>
<keyword evidence="6" id="KW-1185">Reference proteome</keyword>
<proteinExistence type="predicted"/>
<dbReference type="GO" id="GO:0005794">
    <property type="term" value="C:Golgi apparatus"/>
    <property type="evidence" value="ECO:0007669"/>
    <property type="project" value="TreeGrafter"/>
</dbReference>
<dbReference type="GO" id="GO:0030246">
    <property type="term" value="F:carbohydrate binding"/>
    <property type="evidence" value="ECO:0007669"/>
    <property type="project" value="UniProtKB-KW"/>
</dbReference>
<keyword evidence="3" id="KW-0732">Signal</keyword>
<evidence type="ECO:0000256" key="3">
    <source>
        <dbReference type="SAM" id="SignalP"/>
    </source>
</evidence>
<dbReference type="GO" id="GO:0004653">
    <property type="term" value="F:polypeptide N-acetylgalactosaminyltransferase activity"/>
    <property type="evidence" value="ECO:0007669"/>
    <property type="project" value="TreeGrafter"/>
</dbReference>
<dbReference type="SMART" id="SM00458">
    <property type="entry name" value="RICIN"/>
    <property type="match status" value="2"/>
</dbReference>
<dbReference type="PROSITE" id="PS50231">
    <property type="entry name" value="RICIN_B_LECTIN"/>
    <property type="match status" value="2"/>
</dbReference>
<feature type="signal peptide" evidence="3">
    <location>
        <begin position="1"/>
        <end position="18"/>
    </location>
</feature>
<dbReference type="CDD" id="cd00161">
    <property type="entry name" value="beta-trefoil_Ricin-like"/>
    <property type="match status" value="1"/>
</dbReference>
<sequence length="300" mass="32366">MSMNLILSTLLIASSAWAFPSPHRPATRQDTLTNQYIHLTDNFAKCLSASSDANGAIVEIEDCAVGGDTRQSWTVSGSNLQIFGNMCLDVTNGATANGTPLQIWECFTSNTNQEWTLEGNAIKWNQESSCVDLTNGIATDGNVIQIWSCTDGPNQQWTLTTGASETITPWTSSTTCLTAPNKVNGGTVVVEPCDGSAGQLWTEIGSTIVVYGNMCLDVPNGNTANGTHPQIWECTPGVGDANQQFFYLTSDQNIQWINEDMCLDLTDGSLAPGNQVQMYPCYQDSDANNQIWNFGEGSAF</sequence>
<evidence type="ECO:0000256" key="2">
    <source>
        <dbReference type="ARBA" id="ARBA00023157"/>
    </source>
</evidence>
<dbReference type="SUPFAM" id="SSF50370">
    <property type="entry name" value="Ricin B-like lectins"/>
    <property type="match status" value="2"/>
</dbReference>
<feature type="chain" id="PRO_5041925092" evidence="3">
    <location>
        <begin position="19"/>
        <end position="300"/>
    </location>
</feature>
<dbReference type="Proteomes" id="UP001215280">
    <property type="component" value="Unassembled WGS sequence"/>
</dbReference>
<dbReference type="EMBL" id="JARJLG010000075">
    <property type="protein sequence ID" value="KAJ7752247.1"/>
    <property type="molecule type" value="Genomic_DNA"/>
</dbReference>
<name>A0AAD7NB24_9AGAR</name>
<dbReference type="AlphaFoldDB" id="A0AAD7NB24"/>
<comment type="caution">
    <text evidence="5">The sequence shown here is derived from an EMBL/GenBank/DDBJ whole genome shotgun (WGS) entry which is preliminary data.</text>
</comment>
<organism evidence="5 6">
    <name type="scientific">Mycena maculata</name>
    <dbReference type="NCBI Taxonomy" id="230809"/>
    <lineage>
        <taxon>Eukaryota</taxon>
        <taxon>Fungi</taxon>
        <taxon>Dikarya</taxon>
        <taxon>Basidiomycota</taxon>
        <taxon>Agaricomycotina</taxon>
        <taxon>Agaricomycetes</taxon>
        <taxon>Agaricomycetidae</taxon>
        <taxon>Agaricales</taxon>
        <taxon>Marasmiineae</taxon>
        <taxon>Mycenaceae</taxon>
        <taxon>Mycena</taxon>
    </lineage>
</organism>
<keyword evidence="1" id="KW-0430">Lectin</keyword>
<feature type="domain" description="Ricin B lectin" evidence="4">
    <location>
        <begin position="34"/>
        <end position="160"/>
    </location>
</feature>
<dbReference type="PANTHER" id="PTHR11675">
    <property type="entry name" value="N-ACETYLGALACTOSAMINYLTRANSFERASE"/>
    <property type="match status" value="1"/>
</dbReference>
<protein>
    <submittedName>
        <fullName evidence="5">Ricin B lectin domain-containing protein</fullName>
    </submittedName>
</protein>
<evidence type="ECO:0000259" key="4">
    <source>
        <dbReference type="SMART" id="SM00458"/>
    </source>
</evidence>
<evidence type="ECO:0000256" key="1">
    <source>
        <dbReference type="ARBA" id="ARBA00022734"/>
    </source>
</evidence>
<dbReference type="GO" id="GO:0006493">
    <property type="term" value="P:protein O-linked glycosylation"/>
    <property type="evidence" value="ECO:0007669"/>
    <property type="project" value="TreeGrafter"/>
</dbReference>
<evidence type="ECO:0000313" key="6">
    <source>
        <dbReference type="Proteomes" id="UP001215280"/>
    </source>
</evidence>